<gene>
    <name evidence="2" type="ORF">HHI36_011725</name>
</gene>
<accession>A0ABD2NC75</accession>
<comment type="caution">
    <text evidence="2">The sequence shown here is derived from an EMBL/GenBank/DDBJ whole genome shotgun (WGS) entry which is preliminary data.</text>
</comment>
<evidence type="ECO:0000313" key="2">
    <source>
        <dbReference type="EMBL" id="KAL3276343.1"/>
    </source>
</evidence>
<keyword evidence="3" id="KW-1185">Reference proteome</keyword>
<sequence>MSYFCRFREVSLLRVARVPNTILETARTSATVKYIERVEVTAYRYFQVELNKVPTHFAWEALHLSFSFFSTYLELLRLPGDIKGYLGILGYSYFISVITISVIHTLVRNNRRNSIGLQQSCKQKHLFGICVAIDVLN</sequence>
<evidence type="ECO:0000256" key="1">
    <source>
        <dbReference type="SAM" id="Phobius"/>
    </source>
</evidence>
<organism evidence="2 3">
    <name type="scientific">Cryptolaemus montrouzieri</name>
    <dbReference type="NCBI Taxonomy" id="559131"/>
    <lineage>
        <taxon>Eukaryota</taxon>
        <taxon>Metazoa</taxon>
        <taxon>Ecdysozoa</taxon>
        <taxon>Arthropoda</taxon>
        <taxon>Hexapoda</taxon>
        <taxon>Insecta</taxon>
        <taxon>Pterygota</taxon>
        <taxon>Neoptera</taxon>
        <taxon>Endopterygota</taxon>
        <taxon>Coleoptera</taxon>
        <taxon>Polyphaga</taxon>
        <taxon>Cucujiformia</taxon>
        <taxon>Coccinelloidea</taxon>
        <taxon>Coccinellidae</taxon>
        <taxon>Scymninae</taxon>
        <taxon>Scymnini</taxon>
        <taxon>Cryptolaemus</taxon>
    </lineage>
</organism>
<name>A0ABD2NC75_9CUCU</name>
<feature type="transmembrane region" description="Helical" evidence="1">
    <location>
        <begin position="85"/>
        <end position="107"/>
    </location>
</feature>
<dbReference type="EMBL" id="JABFTP020000103">
    <property type="protein sequence ID" value="KAL3276343.1"/>
    <property type="molecule type" value="Genomic_DNA"/>
</dbReference>
<keyword evidence="1" id="KW-0472">Membrane</keyword>
<dbReference type="Proteomes" id="UP001516400">
    <property type="component" value="Unassembled WGS sequence"/>
</dbReference>
<evidence type="ECO:0000313" key="3">
    <source>
        <dbReference type="Proteomes" id="UP001516400"/>
    </source>
</evidence>
<protein>
    <submittedName>
        <fullName evidence="2">Uncharacterized protein</fullName>
    </submittedName>
</protein>
<proteinExistence type="predicted"/>
<reference evidence="2 3" key="1">
    <citation type="journal article" date="2021" name="BMC Biol.">
        <title>Horizontally acquired antibacterial genes associated with adaptive radiation of ladybird beetles.</title>
        <authorList>
            <person name="Li H.S."/>
            <person name="Tang X.F."/>
            <person name="Huang Y.H."/>
            <person name="Xu Z.Y."/>
            <person name="Chen M.L."/>
            <person name="Du X.Y."/>
            <person name="Qiu B.Y."/>
            <person name="Chen P.T."/>
            <person name="Zhang W."/>
            <person name="Slipinski A."/>
            <person name="Escalona H.E."/>
            <person name="Waterhouse R.M."/>
            <person name="Zwick A."/>
            <person name="Pang H."/>
        </authorList>
    </citation>
    <scope>NUCLEOTIDE SEQUENCE [LARGE SCALE GENOMIC DNA]</scope>
    <source>
        <strain evidence="2">SYSU2018</strain>
    </source>
</reference>
<keyword evidence="1" id="KW-0812">Transmembrane</keyword>
<keyword evidence="1" id="KW-1133">Transmembrane helix</keyword>
<dbReference type="AlphaFoldDB" id="A0ABD2NC75"/>